<comment type="caution">
    <text evidence="25">The sequence shown here is derived from an EMBL/GenBank/DDBJ whole genome shotgun (WGS) entry which is preliminary data.</text>
</comment>
<evidence type="ECO:0000256" key="8">
    <source>
        <dbReference type="ARBA" id="ARBA00022448"/>
    </source>
</evidence>
<dbReference type="InterPro" id="IPR036637">
    <property type="entry name" value="Phosphohistidine_dom_sf"/>
</dbReference>
<dbReference type="PANTHER" id="PTHR46244">
    <property type="entry name" value="PHOSPHOENOLPYRUVATE-PROTEIN PHOSPHOTRANSFERASE"/>
    <property type="match status" value="1"/>
</dbReference>
<evidence type="ECO:0000256" key="5">
    <source>
        <dbReference type="ARBA" id="ARBA00007837"/>
    </source>
</evidence>
<protein>
    <recommendedName>
        <fullName evidence="7 17">Phosphoenolpyruvate-protein phosphotransferase</fullName>
        <ecNumber evidence="6 17">2.7.3.9</ecNumber>
    </recommendedName>
    <alternativeName>
        <fullName evidence="16 17">Phosphotransferase system, enzyme I</fullName>
    </alternativeName>
</protein>
<dbReference type="Pfam" id="PF02896">
    <property type="entry name" value="PEP-utilizers_C"/>
    <property type="match status" value="1"/>
</dbReference>
<dbReference type="InterPro" id="IPR008279">
    <property type="entry name" value="PEP-util_enz_mobile_dom"/>
</dbReference>
<dbReference type="InterPro" id="IPR036618">
    <property type="entry name" value="PtsI_HPr-bd_sf"/>
</dbReference>
<evidence type="ECO:0000256" key="3">
    <source>
        <dbReference type="ARBA" id="ARBA00002728"/>
    </source>
</evidence>
<evidence type="ECO:0000259" key="24">
    <source>
        <dbReference type="Pfam" id="PF05524"/>
    </source>
</evidence>
<evidence type="ECO:0000256" key="14">
    <source>
        <dbReference type="ARBA" id="ARBA00022777"/>
    </source>
</evidence>
<feature type="active site" description="Tele-phosphohistidine intermediate" evidence="18">
    <location>
        <position position="187"/>
    </location>
</feature>
<evidence type="ECO:0000256" key="15">
    <source>
        <dbReference type="ARBA" id="ARBA00022842"/>
    </source>
</evidence>
<dbReference type="Pfam" id="PF00391">
    <property type="entry name" value="PEP-utilizers"/>
    <property type="match status" value="1"/>
</dbReference>
<dbReference type="InterPro" id="IPR008731">
    <property type="entry name" value="PTS_EIN"/>
</dbReference>
<evidence type="ECO:0000256" key="12">
    <source>
        <dbReference type="ARBA" id="ARBA00022683"/>
    </source>
</evidence>
<evidence type="ECO:0000256" key="2">
    <source>
        <dbReference type="ARBA" id="ARBA00001946"/>
    </source>
</evidence>
<dbReference type="Pfam" id="PF05524">
    <property type="entry name" value="PEP-utilisers_N"/>
    <property type="match status" value="1"/>
</dbReference>
<dbReference type="SUPFAM" id="SSF52009">
    <property type="entry name" value="Phosphohistidine domain"/>
    <property type="match status" value="1"/>
</dbReference>
<dbReference type="InterPro" id="IPR050499">
    <property type="entry name" value="PEP-utilizing_PTS_enzyme"/>
</dbReference>
<sequence length="552" mass="55887">MSSARLKGVGVSAGRASGPVVRVADPLPEPAATPEPADPAAEAARIRPAAEAVAARLTERADAATGEAKAVLETTAAMAADPSLASQAEKLVTAKSLPAARAVFDAAETFAAALAAAGGYMAERVRDIRDVRDRIVAELMGVEPPGVPTLTGPSVLIARDLAPADTAGLDPAKVLALVTEEGGPTSHTAILARSLGIPAVVATTGLLSLGEIAGLIVDGDTGVVEVPAGRVEVLAASSAKEAHWNGVGITFDGNRIKVLANVGSAADATTAAANGAEGVGLFRTEFCYLSATSEPTVAEQTAAYSAVLKPFAGKPVTVRTLDAGADKPLAFLAPDPEPNPALGVRGLRVAFTRTDVLDRQLEAIAAAAAETGAQVQVMAPMVATAEEAGWFAERARAAGIQKVGVMIEVPAAALTAREIFDAVDFVSLGTNDLAQYTFAADRQVGAVAALNDPWQPALLRLIALVGKAAGEVDKPAGVCGEAAADPHLAAVLVGLGMTSLSMNAGALNRVGAGLAEVHFDQCQLAAKAALATHDPEHARLAARAALTPRRQH</sequence>
<dbReference type="NCBIfam" id="TIGR01417">
    <property type="entry name" value="PTS_I_fam"/>
    <property type="match status" value="1"/>
</dbReference>
<comment type="subcellular location">
    <subcellularLocation>
        <location evidence="4 17">Cytoplasm</location>
    </subcellularLocation>
</comment>
<feature type="active site" description="Proton donor" evidence="18">
    <location>
        <position position="479"/>
    </location>
</feature>
<dbReference type="GO" id="GO:0046872">
    <property type="term" value="F:metal ion binding"/>
    <property type="evidence" value="ECO:0007669"/>
    <property type="project" value="UniProtKB-KW"/>
</dbReference>
<feature type="binding site" evidence="20">
    <location>
        <position position="432"/>
    </location>
    <ligand>
        <name>Mg(2+)</name>
        <dbReference type="ChEBI" id="CHEBI:18420"/>
    </ligand>
</feature>
<keyword evidence="8 17" id="KW-0813">Transport</keyword>
<evidence type="ECO:0000256" key="17">
    <source>
        <dbReference type="PIRNR" id="PIRNR000732"/>
    </source>
</evidence>
<reference evidence="25 26" key="1">
    <citation type="submission" date="2020-08" db="EMBL/GenBank/DDBJ databases">
        <title>Sequencing the genomes of 1000 actinobacteria strains.</title>
        <authorList>
            <person name="Klenk H.-P."/>
        </authorList>
    </citation>
    <scope>NUCLEOTIDE SEQUENCE [LARGE SCALE GENOMIC DNA]</scope>
    <source>
        <strain evidence="25 26">DSM 43851</strain>
    </source>
</reference>
<dbReference type="InterPro" id="IPR006318">
    <property type="entry name" value="PTS_EI-like"/>
</dbReference>
<evidence type="ECO:0000256" key="13">
    <source>
        <dbReference type="ARBA" id="ARBA00022723"/>
    </source>
</evidence>
<evidence type="ECO:0000313" key="25">
    <source>
        <dbReference type="EMBL" id="MBB5892679.1"/>
    </source>
</evidence>
<keyword evidence="9 17" id="KW-0963">Cytoplasm</keyword>
<dbReference type="PROSITE" id="PS00742">
    <property type="entry name" value="PEP_ENZYMES_2"/>
    <property type="match status" value="1"/>
</dbReference>
<dbReference type="SUPFAM" id="SSF51621">
    <property type="entry name" value="Phosphoenolpyruvate/pyruvate domain"/>
    <property type="match status" value="1"/>
</dbReference>
<dbReference type="AlphaFoldDB" id="A0A7W9KHI7"/>
<evidence type="ECO:0000259" key="22">
    <source>
        <dbReference type="Pfam" id="PF00391"/>
    </source>
</evidence>
<dbReference type="Proteomes" id="UP000585638">
    <property type="component" value="Unassembled WGS sequence"/>
</dbReference>
<evidence type="ECO:0000259" key="23">
    <source>
        <dbReference type="Pfam" id="PF02896"/>
    </source>
</evidence>
<evidence type="ECO:0000313" key="26">
    <source>
        <dbReference type="Proteomes" id="UP000585638"/>
    </source>
</evidence>
<evidence type="ECO:0000256" key="7">
    <source>
        <dbReference type="ARBA" id="ARBA00016544"/>
    </source>
</evidence>
<name>A0A7W9KHI7_9PSEU</name>
<feature type="binding site" evidence="19">
    <location>
        <position position="442"/>
    </location>
    <ligand>
        <name>phosphoenolpyruvate</name>
        <dbReference type="ChEBI" id="CHEBI:58702"/>
    </ligand>
</feature>
<keyword evidence="13 17" id="KW-0479">Metal-binding</keyword>
<dbReference type="InterPro" id="IPR018274">
    <property type="entry name" value="PEP_util_AS"/>
</dbReference>
<comment type="catalytic activity">
    <reaction evidence="1 17">
        <text>L-histidyl-[protein] + phosphoenolpyruvate = N(pros)-phospho-L-histidyl-[protein] + pyruvate</text>
        <dbReference type="Rhea" id="RHEA:23880"/>
        <dbReference type="Rhea" id="RHEA-COMP:9745"/>
        <dbReference type="Rhea" id="RHEA-COMP:9746"/>
        <dbReference type="ChEBI" id="CHEBI:15361"/>
        <dbReference type="ChEBI" id="CHEBI:29979"/>
        <dbReference type="ChEBI" id="CHEBI:58702"/>
        <dbReference type="ChEBI" id="CHEBI:64837"/>
        <dbReference type="EC" id="2.7.3.9"/>
    </reaction>
</comment>
<dbReference type="GO" id="GO:0005737">
    <property type="term" value="C:cytoplasm"/>
    <property type="evidence" value="ECO:0007669"/>
    <property type="project" value="UniProtKB-SubCell"/>
</dbReference>
<comment type="function">
    <text evidence="3 17">General (non sugar-specific) component of the phosphoenolpyruvate-dependent sugar phosphotransferase system (sugar PTS). This major carbohydrate active-transport system catalyzes the phosphorylation of incoming sugar substrates concomitantly with their translocation across the cell membrane. Enzyme I transfers the phosphoryl group from phosphoenolpyruvate (PEP) to the phosphoryl carrier protein (HPr).</text>
</comment>
<gene>
    <name evidence="25" type="ORF">BJ998_003875</name>
</gene>
<dbReference type="InterPro" id="IPR023151">
    <property type="entry name" value="PEP_util_CS"/>
</dbReference>
<keyword evidence="11 17" id="KW-0808">Transferase</keyword>
<dbReference type="Gene3D" id="3.50.30.10">
    <property type="entry name" value="Phosphohistidine domain"/>
    <property type="match status" value="1"/>
</dbReference>
<proteinExistence type="inferred from homology"/>
<feature type="binding site" evidence="19">
    <location>
        <begin position="431"/>
        <end position="432"/>
    </location>
    <ligand>
        <name>phosphoenolpyruvate</name>
        <dbReference type="ChEBI" id="CHEBI:58702"/>
    </ligand>
</feature>
<dbReference type="Gene3D" id="3.20.20.60">
    <property type="entry name" value="Phosphoenolpyruvate-binding domains"/>
    <property type="match status" value="1"/>
</dbReference>
<dbReference type="InterPro" id="IPR015813">
    <property type="entry name" value="Pyrv/PenolPyrv_kinase-like_dom"/>
</dbReference>
<dbReference type="PIRSF" id="PIRSF000732">
    <property type="entry name" value="PTS_enzyme_I"/>
    <property type="match status" value="1"/>
</dbReference>
<feature type="domain" description="PEP-utilising enzyme C-terminal" evidence="23">
    <location>
        <begin position="249"/>
        <end position="517"/>
    </location>
</feature>
<dbReference type="InterPro" id="IPR040442">
    <property type="entry name" value="Pyrv_kinase-like_dom_sf"/>
</dbReference>
<dbReference type="RefSeq" id="WP_184863570.1">
    <property type="nucleotide sequence ID" value="NZ_BAAAWY010000001.1"/>
</dbReference>
<feature type="binding site" evidence="20">
    <location>
        <position position="408"/>
    </location>
    <ligand>
        <name>Mg(2+)</name>
        <dbReference type="ChEBI" id="CHEBI:18420"/>
    </ligand>
</feature>
<dbReference type="GO" id="GO:0008965">
    <property type="term" value="F:phosphoenolpyruvate-protein phosphotransferase activity"/>
    <property type="evidence" value="ECO:0007669"/>
    <property type="project" value="UniProtKB-EC"/>
</dbReference>
<dbReference type="EMBL" id="JACHIR010000001">
    <property type="protein sequence ID" value="MBB5892679.1"/>
    <property type="molecule type" value="Genomic_DNA"/>
</dbReference>
<evidence type="ECO:0000256" key="19">
    <source>
        <dbReference type="PIRSR" id="PIRSR000732-2"/>
    </source>
</evidence>
<keyword evidence="10 17" id="KW-0762">Sugar transport</keyword>
<evidence type="ECO:0000256" key="10">
    <source>
        <dbReference type="ARBA" id="ARBA00022597"/>
    </source>
</evidence>
<dbReference type="PRINTS" id="PR01736">
    <property type="entry name" value="PHPHTRNFRASE"/>
</dbReference>
<feature type="binding site" evidence="19">
    <location>
        <position position="319"/>
    </location>
    <ligand>
        <name>phosphoenolpyruvate</name>
        <dbReference type="ChEBI" id="CHEBI:58702"/>
    </ligand>
</feature>
<accession>A0A7W9KHI7</accession>
<feature type="region of interest" description="Disordered" evidence="21">
    <location>
        <begin position="1"/>
        <end position="41"/>
    </location>
</feature>
<dbReference type="PANTHER" id="PTHR46244:SF3">
    <property type="entry name" value="PHOSPHOENOLPYRUVATE-PROTEIN PHOSPHOTRANSFERASE"/>
    <property type="match status" value="1"/>
</dbReference>
<evidence type="ECO:0000256" key="20">
    <source>
        <dbReference type="PIRSR" id="PIRSR000732-3"/>
    </source>
</evidence>
<dbReference type="Gene3D" id="1.10.274.10">
    <property type="entry name" value="PtsI, HPr-binding domain"/>
    <property type="match status" value="1"/>
</dbReference>
<evidence type="ECO:0000256" key="4">
    <source>
        <dbReference type="ARBA" id="ARBA00004496"/>
    </source>
</evidence>
<comment type="similarity">
    <text evidence="5 17">Belongs to the PEP-utilizing enzyme family.</text>
</comment>
<keyword evidence="12 17" id="KW-0598">Phosphotransferase system</keyword>
<dbReference type="InterPro" id="IPR000121">
    <property type="entry name" value="PEP_util_C"/>
</dbReference>
<keyword evidence="14 17" id="KW-0418">Kinase</keyword>
<dbReference type="SUPFAM" id="SSF47831">
    <property type="entry name" value="Enzyme I of the PEP:sugar phosphotransferase system HPr-binding (sub)domain"/>
    <property type="match status" value="1"/>
</dbReference>
<evidence type="ECO:0000256" key="11">
    <source>
        <dbReference type="ARBA" id="ARBA00022679"/>
    </source>
</evidence>
<feature type="domain" description="Phosphotransferase system enzyme I N-terminal" evidence="24">
    <location>
        <begin position="7"/>
        <end position="124"/>
    </location>
</feature>
<dbReference type="GO" id="GO:0009401">
    <property type="term" value="P:phosphoenolpyruvate-dependent sugar phosphotransferase system"/>
    <property type="evidence" value="ECO:0007669"/>
    <property type="project" value="UniProtKB-KW"/>
</dbReference>
<feature type="domain" description="PEP-utilising enzyme mobile" evidence="22">
    <location>
        <begin position="153"/>
        <end position="222"/>
    </location>
</feature>
<feature type="compositionally biased region" description="Pro residues" evidence="21">
    <location>
        <begin position="27"/>
        <end position="37"/>
    </location>
</feature>
<keyword evidence="26" id="KW-1185">Reference proteome</keyword>
<dbReference type="PROSITE" id="PS00370">
    <property type="entry name" value="PEP_ENZYMES_PHOS_SITE"/>
    <property type="match status" value="1"/>
</dbReference>
<evidence type="ECO:0000256" key="21">
    <source>
        <dbReference type="SAM" id="MobiDB-lite"/>
    </source>
</evidence>
<evidence type="ECO:0000256" key="18">
    <source>
        <dbReference type="PIRSR" id="PIRSR000732-1"/>
    </source>
</evidence>
<comment type="cofactor">
    <cofactor evidence="2 17 20">
        <name>Mg(2+)</name>
        <dbReference type="ChEBI" id="CHEBI:18420"/>
    </cofactor>
</comment>
<feature type="binding site" evidence="19">
    <location>
        <position position="283"/>
    </location>
    <ligand>
        <name>phosphoenolpyruvate</name>
        <dbReference type="ChEBI" id="CHEBI:58702"/>
    </ligand>
</feature>
<keyword evidence="15 17" id="KW-0460">Magnesium</keyword>
<evidence type="ECO:0000256" key="6">
    <source>
        <dbReference type="ARBA" id="ARBA00012232"/>
    </source>
</evidence>
<dbReference type="EC" id="2.7.3.9" evidence="6 17"/>
<evidence type="ECO:0000256" key="9">
    <source>
        <dbReference type="ARBA" id="ARBA00022490"/>
    </source>
</evidence>
<dbReference type="GO" id="GO:0016301">
    <property type="term" value="F:kinase activity"/>
    <property type="evidence" value="ECO:0007669"/>
    <property type="project" value="UniProtKB-KW"/>
</dbReference>
<evidence type="ECO:0000256" key="1">
    <source>
        <dbReference type="ARBA" id="ARBA00000683"/>
    </source>
</evidence>
<dbReference type="InterPro" id="IPR024692">
    <property type="entry name" value="PTS_EI"/>
</dbReference>
<evidence type="ECO:0000256" key="16">
    <source>
        <dbReference type="ARBA" id="ARBA00033235"/>
    </source>
</evidence>
<organism evidence="25 26">
    <name type="scientific">Kutzneria kofuensis</name>
    <dbReference type="NCBI Taxonomy" id="103725"/>
    <lineage>
        <taxon>Bacteria</taxon>
        <taxon>Bacillati</taxon>
        <taxon>Actinomycetota</taxon>
        <taxon>Actinomycetes</taxon>
        <taxon>Pseudonocardiales</taxon>
        <taxon>Pseudonocardiaceae</taxon>
        <taxon>Kutzneria</taxon>
    </lineage>
</organism>